<protein>
    <recommendedName>
        <fullName evidence="2">histidine kinase</fullName>
        <ecNumber evidence="2">2.7.13.3</ecNumber>
    </recommendedName>
</protein>
<keyword evidence="4" id="KW-0808">Transferase</keyword>
<dbReference type="SMART" id="SM00387">
    <property type="entry name" value="HATPase_c"/>
    <property type="match status" value="1"/>
</dbReference>
<dbReference type="PANTHER" id="PTHR41523:SF8">
    <property type="entry name" value="ETHYLENE RESPONSE SENSOR PROTEIN"/>
    <property type="match status" value="1"/>
</dbReference>
<dbReference type="InterPro" id="IPR022066">
    <property type="entry name" value="PdtaS_GAF"/>
</dbReference>
<comment type="catalytic activity">
    <reaction evidence="1">
        <text>ATP + protein L-histidine = ADP + protein N-phospho-L-histidine.</text>
        <dbReference type="EC" id="2.7.13.3"/>
    </reaction>
</comment>
<dbReference type="SUPFAM" id="SSF55874">
    <property type="entry name" value="ATPase domain of HSP90 chaperone/DNA topoisomerase II/histidine kinase"/>
    <property type="match status" value="1"/>
</dbReference>
<proteinExistence type="predicted"/>
<organism evidence="9">
    <name type="scientific">Caldilinea aerophila</name>
    <dbReference type="NCBI Taxonomy" id="133453"/>
    <lineage>
        <taxon>Bacteria</taxon>
        <taxon>Bacillati</taxon>
        <taxon>Chloroflexota</taxon>
        <taxon>Caldilineae</taxon>
        <taxon>Caldilineales</taxon>
        <taxon>Caldilineaceae</taxon>
        <taxon>Caldilinea</taxon>
    </lineage>
</organism>
<accession>A0A7C1JIX4</accession>
<gene>
    <name evidence="9" type="ORF">ENQ20_14005</name>
</gene>
<dbReference type="Pfam" id="PF02518">
    <property type="entry name" value="HATPase_c"/>
    <property type="match status" value="1"/>
</dbReference>
<keyword evidence="3" id="KW-0597">Phosphoprotein</keyword>
<dbReference type="EMBL" id="DSMG01000144">
    <property type="protein sequence ID" value="HDX32581.1"/>
    <property type="molecule type" value="Genomic_DNA"/>
</dbReference>
<evidence type="ECO:0000256" key="7">
    <source>
        <dbReference type="ARBA" id="ARBA00022840"/>
    </source>
</evidence>
<dbReference type="InterPro" id="IPR011495">
    <property type="entry name" value="Sig_transdc_His_kin_sub2_dim/P"/>
</dbReference>
<comment type="caution">
    <text evidence="9">The sequence shown here is derived from an EMBL/GenBank/DDBJ whole genome shotgun (WGS) entry which is preliminary data.</text>
</comment>
<evidence type="ECO:0000256" key="5">
    <source>
        <dbReference type="ARBA" id="ARBA00022741"/>
    </source>
</evidence>
<dbReference type="Gene3D" id="3.30.565.10">
    <property type="entry name" value="Histidine kinase-like ATPase, C-terminal domain"/>
    <property type="match status" value="1"/>
</dbReference>
<dbReference type="InterPro" id="IPR003594">
    <property type="entry name" value="HATPase_dom"/>
</dbReference>
<dbReference type="InterPro" id="IPR038424">
    <property type="entry name" value="H_kinase_PdtaS_GAF_sf"/>
</dbReference>
<evidence type="ECO:0000256" key="1">
    <source>
        <dbReference type="ARBA" id="ARBA00000085"/>
    </source>
</evidence>
<keyword evidence="7" id="KW-0067">ATP-binding</keyword>
<dbReference type="Gene3D" id="3.30.450.280">
    <property type="entry name" value="GAF domain"/>
    <property type="match status" value="1"/>
</dbReference>
<dbReference type="GO" id="GO:0005524">
    <property type="term" value="F:ATP binding"/>
    <property type="evidence" value="ECO:0007669"/>
    <property type="project" value="UniProtKB-KW"/>
</dbReference>
<evidence type="ECO:0000256" key="4">
    <source>
        <dbReference type="ARBA" id="ARBA00022679"/>
    </source>
</evidence>
<dbReference type="GO" id="GO:0004673">
    <property type="term" value="F:protein histidine kinase activity"/>
    <property type="evidence" value="ECO:0007669"/>
    <property type="project" value="UniProtKB-EC"/>
</dbReference>
<evidence type="ECO:0000259" key="8">
    <source>
        <dbReference type="PROSITE" id="PS50109"/>
    </source>
</evidence>
<dbReference type="Gene3D" id="3.30.450.20">
    <property type="entry name" value="PAS domain"/>
    <property type="match status" value="1"/>
</dbReference>
<dbReference type="PANTHER" id="PTHR41523">
    <property type="entry name" value="TWO-COMPONENT SYSTEM SENSOR PROTEIN"/>
    <property type="match status" value="1"/>
</dbReference>
<reference evidence="9" key="1">
    <citation type="journal article" date="2020" name="mSystems">
        <title>Genome- and Community-Level Interaction Insights into Carbon Utilization and Element Cycling Functions of Hydrothermarchaeota in Hydrothermal Sediment.</title>
        <authorList>
            <person name="Zhou Z."/>
            <person name="Liu Y."/>
            <person name="Xu W."/>
            <person name="Pan J."/>
            <person name="Luo Z.H."/>
            <person name="Li M."/>
        </authorList>
    </citation>
    <scope>NUCLEOTIDE SEQUENCE [LARGE SCALE GENOMIC DNA]</scope>
    <source>
        <strain evidence="9">SpSt-289</strain>
    </source>
</reference>
<evidence type="ECO:0000256" key="3">
    <source>
        <dbReference type="ARBA" id="ARBA00022553"/>
    </source>
</evidence>
<evidence type="ECO:0000256" key="6">
    <source>
        <dbReference type="ARBA" id="ARBA00022777"/>
    </source>
</evidence>
<sequence length="522" mass="57799">MTFSNNVCSQPTMDAEVSIAAGLAPADIELLQKIKAGLPITADVSRADVLLCLPYDKDKAIVWFHAIPHSISSLYRKDATGRILNAEEQPLLMQALKSGSGGRRQREVLSNGAPVIQDVFPIHSQDHKVIGAMLVETNMIAHERQRRRNRHFRQAVVWLQEMCVRGELESAATLSRFSLYDGVYLVDSTRTVVYMSGIAANLFRSIGITPEVHGQQLTSLEPCDVELVERAFATNLCQSARVESEDGRIWVRSAIPLRMPPIGWRHYWLALPWTPFSPHSSEHGVDAVLVLLHNATETVQKERELNVKSAIIQEVHHRVKNNLQNIAAILRIQARRAQSEEARQHLTDAVNRVLSMSVIHEFLSQDEHRPINIKDVCQRIANQVAEVSARPDQEIAIQVQGSSVRLPASQATPLAMVVNELLLNAVEHGLKERAHGEIRILLEDLGDTVVLQIEDNGAGLPVDFNPVHASHSLGLQIVNTLVTDDLKGTLQMESIHEEGEEGARVVGARATVTLPKRSARAG</sequence>
<feature type="domain" description="Histidine kinase" evidence="8">
    <location>
        <begin position="314"/>
        <end position="518"/>
    </location>
</feature>
<dbReference type="Pfam" id="PF12282">
    <property type="entry name" value="GAF_PdtaS"/>
    <property type="match status" value="1"/>
</dbReference>
<dbReference type="EC" id="2.7.13.3" evidence="2"/>
<dbReference type="Pfam" id="PF07568">
    <property type="entry name" value="HisKA_2"/>
    <property type="match status" value="1"/>
</dbReference>
<evidence type="ECO:0000313" key="9">
    <source>
        <dbReference type="EMBL" id="HDX32581.1"/>
    </source>
</evidence>
<dbReference type="InterPro" id="IPR005467">
    <property type="entry name" value="His_kinase_dom"/>
</dbReference>
<keyword evidence="6" id="KW-0418">Kinase</keyword>
<dbReference type="InterPro" id="IPR036890">
    <property type="entry name" value="HATPase_C_sf"/>
</dbReference>
<dbReference type="PROSITE" id="PS50109">
    <property type="entry name" value="HIS_KIN"/>
    <property type="match status" value="1"/>
</dbReference>
<dbReference type="AlphaFoldDB" id="A0A7C1JIX4"/>
<name>A0A7C1JIX4_9CHLR</name>
<keyword evidence="5" id="KW-0547">Nucleotide-binding</keyword>
<evidence type="ECO:0000256" key="2">
    <source>
        <dbReference type="ARBA" id="ARBA00012438"/>
    </source>
</evidence>